<dbReference type="PROSITE" id="PS51186">
    <property type="entry name" value="GNAT"/>
    <property type="match status" value="1"/>
</dbReference>
<dbReference type="Pfam" id="PF00583">
    <property type="entry name" value="Acetyltransf_1"/>
    <property type="match status" value="1"/>
</dbReference>
<evidence type="ECO:0000256" key="2">
    <source>
        <dbReference type="ARBA" id="ARBA00023315"/>
    </source>
</evidence>
<sequence length="194" mass="20746">MKRDVPHIRVAKRDDIAAIEAMHLLSVQKLVSRDYSPDQIDAFVSHLGTYDPSLINDGTYFVIEQEGAVIASGGWSWRLPQFEAAGAGKGDGGKGEGGFGLSPDSAKIRSIFVHPQHTRRGLASRLVRLSEEQAAVAGCCLLELWATLTGVPLYLSLGYEEVGRVALEAPDVAPLVSVHMAKPLSVDAPEISAA</sequence>
<protein>
    <submittedName>
        <fullName evidence="4">GNAT family N-acetyltransferase</fullName>
    </submittedName>
</protein>
<dbReference type="SUPFAM" id="SSF55729">
    <property type="entry name" value="Acyl-CoA N-acyltransferases (Nat)"/>
    <property type="match status" value="1"/>
</dbReference>
<dbReference type="EMBL" id="JAAQPH010000005">
    <property type="protein sequence ID" value="NIA68483.1"/>
    <property type="molecule type" value="Genomic_DNA"/>
</dbReference>
<keyword evidence="5" id="KW-1185">Reference proteome</keyword>
<feature type="domain" description="N-acetyltransferase" evidence="3">
    <location>
        <begin position="6"/>
        <end position="185"/>
    </location>
</feature>
<evidence type="ECO:0000313" key="4">
    <source>
        <dbReference type="EMBL" id="NIA68483.1"/>
    </source>
</evidence>
<dbReference type="Gene3D" id="3.40.630.30">
    <property type="match status" value="1"/>
</dbReference>
<evidence type="ECO:0000259" key="3">
    <source>
        <dbReference type="PROSITE" id="PS51186"/>
    </source>
</evidence>
<accession>A0A967C2M3</accession>
<proteinExistence type="predicted"/>
<dbReference type="InterPro" id="IPR016181">
    <property type="entry name" value="Acyl_CoA_acyltransferase"/>
</dbReference>
<evidence type="ECO:0000313" key="5">
    <source>
        <dbReference type="Proteomes" id="UP000761264"/>
    </source>
</evidence>
<dbReference type="Proteomes" id="UP000761264">
    <property type="component" value="Unassembled WGS sequence"/>
</dbReference>
<dbReference type="RefSeq" id="WP_167223144.1">
    <property type="nucleotide sequence ID" value="NZ_JAAQPH010000005.1"/>
</dbReference>
<dbReference type="AlphaFoldDB" id="A0A967C2M3"/>
<dbReference type="CDD" id="cd04301">
    <property type="entry name" value="NAT_SF"/>
    <property type="match status" value="1"/>
</dbReference>
<dbReference type="GO" id="GO:0016747">
    <property type="term" value="F:acyltransferase activity, transferring groups other than amino-acyl groups"/>
    <property type="evidence" value="ECO:0007669"/>
    <property type="project" value="InterPro"/>
</dbReference>
<dbReference type="InterPro" id="IPR000182">
    <property type="entry name" value="GNAT_dom"/>
</dbReference>
<name>A0A967C2M3_9PROT</name>
<organism evidence="4 5">
    <name type="scientific">Pelagibius litoralis</name>
    <dbReference type="NCBI Taxonomy" id="374515"/>
    <lineage>
        <taxon>Bacteria</taxon>
        <taxon>Pseudomonadati</taxon>
        <taxon>Pseudomonadota</taxon>
        <taxon>Alphaproteobacteria</taxon>
        <taxon>Rhodospirillales</taxon>
        <taxon>Rhodovibrionaceae</taxon>
        <taxon>Pelagibius</taxon>
    </lineage>
</organism>
<evidence type="ECO:0000256" key="1">
    <source>
        <dbReference type="ARBA" id="ARBA00022679"/>
    </source>
</evidence>
<keyword evidence="1" id="KW-0808">Transferase</keyword>
<dbReference type="PANTHER" id="PTHR43877">
    <property type="entry name" value="AMINOALKYLPHOSPHONATE N-ACETYLTRANSFERASE-RELATED-RELATED"/>
    <property type="match status" value="1"/>
</dbReference>
<dbReference type="InterPro" id="IPR050832">
    <property type="entry name" value="Bact_Acetyltransf"/>
</dbReference>
<comment type="caution">
    <text evidence="4">The sequence shown here is derived from an EMBL/GenBank/DDBJ whole genome shotgun (WGS) entry which is preliminary data.</text>
</comment>
<reference evidence="4" key="1">
    <citation type="submission" date="2020-03" db="EMBL/GenBank/DDBJ databases">
        <title>Genome of Pelagibius litoralis DSM 21314T.</title>
        <authorList>
            <person name="Wang G."/>
        </authorList>
    </citation>
    <scope>NUCLEOTIDE SEQUENCE</scope>
    <source>
        <strain evidence="4">DSM 21314</strain>
    </source>
</reference>
<keyword evidence="2" id="KW-0012">Acyltransferase</keyword>
<dbReference type="PANTHER" id="PTHR43877:SF1">
    <property type="entry name" value="ACETYLTRANSFERASE"/>
    <property type="match status" value="1"/>
</dbReference>
<gene>
    <name evidence="4" type="ORF">HBA54_07745</name>
</gene>